<dbReference type="Gene3D" id="1.10.238.10">
    <property type="entry name" value="EF-hand"/>
    <property type="match status" value="1"/>
</dbReference>
<comment type="caution">
    <text evidence="4">The sequence shown here is derived from an EMBL/GenBank/DDBJ whole genome shotgun (WGS) entry which is preliminary data.</text>
</comment>
<keyword evidence="5" id="KW-1185">Reference proteome</keyword>
<evidence type="ECO:0000256" key="2">
    <source>
        <dbReference type="ARBA" id="ARBA00022837"/>
    </source>
</evidence>
<dbReference type="PANTHER" id="PTHR23050">
    <property type="entry name" value="CALCIUM BINDING PROTEIN"/>
    <property type="match status" value="1"/>
</dbReference>
<dbReference type="Pfam" id="PF13499">
    <property type="entry name" value="EF-hand_7"/>
    <property type="match status" value="1"/>
</dbReference>
<dbReference type="SMART" id="SM00054">
    <property type="entry name" value="EFh"/>
    <property type="match status" value="3"/>
</dbReference>
<dbReference type="GO" id="GO:0005509">
    <property type="term" value="F:calcium ion binding"/>
    <property type="evidence" value="ECO:0007669"/>
    <property type="project" value="InterPro"/>
</dbReference>
<evidence type="ECO:0000313" key="4">
    <source>
        <dbReference type="EMBL" id="MXQ89106.1"/>
    </source>
</evidence>
<sequence length="384" mass="43603">MPVARRLSNERRRWRCLAKLSFRDCAERGWRSRPGGFGRRARGFCSLDSRGAIAMFCSQAGARPRTWEASPPEHKKWVEVFKACDEDNKGYLSREDFKVAVVMLFGYKPSKIEADSVMSSVDPNTSGIRLKEFLDIVRKKKEAQLYRNEVRHIFTAFDRHYRGYLTLEDFKKAFKQVAPKLSERIILEVFREANSFQEKGKEEQLPGCPWCERRHISRAGRWESGCLKTSVGRQPETGLPVRPAACGLKDERRCHNLQLFDCQVLPQETSEDQEEPLSEVLAPMTPRFVREAVSPLSFSEPPPSHCKHRDLHLPTTCRLAKSSGKLLLFSSHEMKHGWSEGPPASKILSAGGVPDALFLPVTLRIGDAGTDAQKQDQETSGEDR</sequence>
<protein>
    <recommendedName>
        <fullName evidence="3">EF-hand domain-containing protein</fullName>
    </recommendedName>
</protein>
<evidence type="ECO:0000256" key="1">
    <source>
        <dbReference type="ARBA" id="ARBA00022737"/>
    </source>
</evidence>
<gene>
    <name evidence="4" type="ORF">E5288_WYG007847</name>
</gene>
<organism evidence="4 5">
    <name type="scientific">Bos mutus</name>
    <name type="common">wild yak</name>
    <dbReference type="NCBI Taxonomy" id="72004"/>
    <lineage>
        <taxon>Eukaryota</taxon>
        <taxon>Metazoa</taxon>
        <taxon>Chordata</taxon>
        <taxon>Craniata</taxon>
        <taxon>Vertebrata</taxon>
        <taxon>Euteleostomi</taxon>
        <taxon>Mammalia</taxon>
        <taxon>Eutheria</taxon>
        <taxon>Laurasiatheria</taxon>
        <taxon>Artiodactyla</taxon>
        <taxon>Ruminantia</taxon>
        <taxon>Pecora</taxon>
        <taxon>Bovidae</taxon>
        <taxon>Bovinae</taxon>
        <taxon>Bos</taxon>
    </lineage>
</organism>
<keyword evidence="1" id="KW-0677">Repeat</keyword>
<feature type="domain" description="EF-hand" evidence="3">
    <location>
        <begin position="72"/>
        <end position="107"/>
    </location>
</feature>
<dbReference type="PROSITE" id="PS50222">
    <property type="entry name" value="EF_HAND_2"/>
    <property type="match status" value="2"/>
</dbReference>
<feature type="domain" description="EF-hand" evidence="3">
    <location>
        <begin position="145"/>
        <end position="180"/>
    </location>
</feature>
<name>A0A6B0RMD8_9CETA</name>
<keyword evidence="2" id="KW-0106">Calcium</keyword>
<dbReference type="InterPro" id="IPR002048">
    <property type="entry name" value="EF_hand_dom"/>
</dbReference>
<evidence type="ECO:0000313" key="5">
    <source>
        <dbReference type="Proteomes" id="UP000322234"/>
    </source>
</evidence>
<dbReference type="SUPFAM" id="SSF47473">
    <property type="entry name" value="EF-hand"/>
    <property type="match status" value="1"/>
</dbReference>
<dbReference type="InterPro" id="IPR050145">
    <property type="entry name" value="Centrin_CML-like"/>
</dbReference>
<dbReference type="InterPro" id="IPR011992">
    <property type="entry name" value="EF-hand-dom_pair"/>
</dbReference>
<reference evidence="4" key="1">
    <citation type="submission" date="2019-10" db="EMBL/GenBank/DDBJ databases">
        <title>The sequence and de novo assembly of the wild yak genome.</title>
        <authorList>
            <person name="Liu Y."/>
        </authorList>
    </citation>
    <scope>NUCLEOTIDE SEQUENCE [LARGE SCALE GENOMIC DNA]</scope>
    <source>
        <strain evidence="4">WY2019</strain>
    </source>
</reference>
<dbReference type="AlphaFoldDB" id="A0A6B0RMD8"/>
<evidence type="ECO:0000259" key="3">
    <source>
        <dbReference type="PROSITE" id="PS50222"/>
    </source>
</evidence>
<accession>A0A6B0RMD8</accession>
<proteinExistence type="predicted"/>
<dbReference type="Proteomes" id="UP000322234">
    <property type="component" value="Unassembled WGS sequence"/>
</dbReference>
<dbReference type="EMBL" id="VBQZ03000052">
    <property type="protein sequence ID" value="MXQ89106.1"/>
    <property type="molecule type" value="Genomic_DNA"/>
</dbReference>
<dbReference type="CDD" id="cd00051">
    <property type="entry name" value="EFh"/>
    <property type="match status" value="1"/>
</dbReference>